<dbReference type="GO" id="GO:0047355">
    <property type="term" value="F:CDP-glycerol glycerophosphotransferase activity"/>
    <property type="evidence" value="ECO:0007669"/>
    <property type="project" value="InterPro"/>
</dbReference>
<evidence type="ECO:0000313" key="2">
    <source>
        <dbReference type="Proteomes" id="UP000005413"/>
    </source>
</evidence>
<name>G5JG21_9STAP</name>
<dbReference type="InterPro" id="IPR043149">
    <property type="entry name" value="TagF_N"/>
</dbReference>
<gene>
    <name evidence="1" type="ORF">SS7213T_01928</name>
</gene>
<dbReference type="InterPro" id="IPR016993">
    <property type="entry name" value="SA2157_glycerophostrnsf"/>
</dbReference>
<dbReference type="OrthoDB" id="9811865at2"/>
<dbReference type="AlphaFoldDB" id="G5JG21"/>
<dbReference type="PANTHER" id="PTHR37316">
    <property type="entry name" value="TEICHOIC ACID GLYCEROL-PHOSPHATE PRIMASE"/>
    <property type="match status" value="1"/>
</dbReference>
<proteinExistence type="predicted"/>
<dbReference type="EMBL" id="AEUN01000038">
    <property type="protein sequence ID" value="EHJ08853.1"/>
    <property type="molecule type" value="Genomic_DNA"/>
</dbReference>
<dbReference type="PATRIC" id="fig|911238.3.peg.356"/>
<dbReference type="PIRSF" id="PIRSF032341">
    <property type="entry name" value="UCP032341_glycerophostrnsf"/>
    <property type="match status" value="1"/>
</dbReference>
<dbReference type="InterPro" id="IPR007554">
    <property type="entry name" value="Glycerophosphate_synth"/>
</dbReference>
<comment type="caution">
    <text evidence="1">The sequence shown here is derived from an EMBL/GenBank/DDBJ whole genome shotgun (WGS) entry which is preliminary data.</text>
</comment>
<dbReference type="GO" id="GO:0016020">
    <property type="term" value="C:membrane"/>
    <property type="evidence" value="ECO:0007669"/>
    <property type="project" value="InterPro"/>
</dbReference>
<reference evidence="1 2" key="1">
    <citation type="journal article" date="2012" name="BMC Genomics">
        <title>Comparative genomic analysis of the genus Staphylococcus including Staphylococcus aureus and its newly described sister species Staphylococcus simiae.</title>
        <authorList>
            <person name="Suzuki H."/>
            <person name="Lefebure T."/>
            <person name="Pavinski Bitar P."/>
            <person name="Stanhope M.J."/>
        </authorList>
    </citation>
    <scope>NUCLEOTIDE SEQUENCE [LARGE SCALE GENOMIC DNA]</scope>
    <source>
        <strain evidence="1 2">CCM 7213</strain>
    </source>
</reference>
<dbReference type="RefSeq" id="WP_002462036.1">
    <property type="nucleotide sequence ID" value="NZ_AEUN01000038.1"/>
</dbReference>
<dbReference type="PANTHER" id="PTHR37316:SF3">
    <property type="entry name" value="TEICHOIC ACID GLYCEROL-PHOSPHATE TRANSFERASE"/>
    <property type="match status" value="1"/>
</dbReference>
<dbReference type="SUPFAM" id="SSF53756">
    <property type="entry name" value="UDP-Glycosyltransferase/glycogen phosphorylase"/>
    <property type="match status" value="1"/>
</dbReference>
<keyword evidence="2" id="KW-1185">Reference proteome</keyword>
<dbReference type="Pfam" id="PF04464">
    <property type="entry name" value="Glyphos_transf"/>
    <property type="match status" value="2"/>
</dbReference>
<protein>
    <submittedName>
        <fullName evidence="1">Uncharacterized protein</fullName>
    </submittedName>
</protein>
<dbReference type="Proteomes" id="UP000005413">
    <property type="component" value="Unassembled WGS sequence"/>
</dbReference>
<evidence type="ECO:0000313" key="1">
    <source>
        <dbReference type="EMBL" id="EHJ08853.1"/>
    </source>
</evidence>
<sequence length="559" mass="65278">MIKQINVSNLTNLKSHLQQASREGYTHVVPYNNDLTLYQAMLDAVKLDQRSIVVDYTIDEHYLNNCSYFGQTTIHFNDWVNNDYLMPNVIYLIDQAIDIINNYQIDALFDLALITLLQGNLAVDGHVVFNFNNQPTTSDTFWHSTVHELDMDDLTTQFYLDKIAYEHHYKVPFRQINMNDTNQLTKLDHKLLSTHFFMPGWFYRFSKQRTLNKHRKACGLYDKQYNQSNNHIVFLGDHYHYAGNSKYLFNYFVKHNPMVEAYFITDERRGPHFLSLDNSDTLEIIESARIVILENDLPNGVNANGTLIQLHQGTPIRQLFLDSKEPSNNANIPYYRAKRYNRWLQHDYIIHSVNDISRFYESAFPSHQATVLAYGNPKIQYLLQKQHDTSLRKQYRQSFKLTDDKPILFYAPIDTLSQEQLPLSDALFKTFHVIVQGIDEAILPEEAIVAPRQLSAQDLILLADVVLTDYSNIIFDAMTIDKKVCLYTPNHSEFVKEQGVNEEIWSHLTKIWYTDRQLLINNLIADAIPTLKYPQTEQTEQPLESISQLIHKIIKEPRT</sequence>
<organism evidence="1 2">
    <name type="scientific">Staphylococcus simiae CCM 7213 = CCUG 51256</name>
    <dbReference type="NCBI Taxonomy" id="911238"/>
    <lineage>
        <taxon>Bacteria</taxon>
        <taxon>Bacillati</taxon>
        <taxon>Bacillota</taxon>
        <taxon>Bacilli</taxon>
        <taxon>Bacillales</taxon>
        <taxon>Staphylococcaceae</taxon>
        <taxon>Staphylococcus</taxon>
    </lineage>
</organism>
<dbReference type="InterPro" id="IPR051612">
    <property type="entry name" value="Teichoic_Acid_Biosynth"/>
</dbReference>
<accession>G5JG21</accession>
<dbReference type="Gene3D" id="3.40.50.11820">
    <property type="match status" value="1"/>
</dbReference>